<organism evidence="1 2">
    <name type="scientific">Ottowia thiooxydans</name>
    <dbReference type="NCBI Taxonomy" id="219182"/>
    <lineage>
        <taxon>Bacteria</taxon>
        <taxon>Pseudomonadati</taxon>
        <taxon>Pseudomonadota</taxon>
        <taxon>Betaproteobacteria</taxon>
        <taxon>Burkholderiales</taxon>
        <taxon>Comamonadaceae</taxon>
        <taxon>Ottowia</taxon>
    </lineage>
</organism>
<reference evidence="1 2" key="1">
    <citation type="submission" date="2024-06" db="EMBL/GenBank/DDBJ databases">
        <title>Sorghum-associated microbial communities from plants grown in Nebraska, USA.</title>
        <authorList>
            <person name="Schachtman D."/>
        </authorList>
    </citation>
    <scope>NUCLEOTIDE SEQUENCE [LARGE SCALE GENOMIC DNA]</scope>
    <source>
        <strain evidence="1 2">2709</strain>
    </source>
</reference>
<sequence>MCARQRTYSFLLRQNRVGRKKAAPLSASLRCAPGNLWCSVQGRCGRTHFFRFALYVQTAAAS</sequence>
<gene>
    <name evidence="1" type="ORF">ABIE13_002942</name>
</gene>
<dbReference type="EMBL" id="JBEPSH010000005">
    <property type="protein sequence ID" value="MET4577831.1"/>
    <property type="molecule type" value="Genomic_DNA"/>
</dbReference>
<keyword evidence="2" id="KW-1185">Reference proteome</keyword>
<protein>
    <submittedName>
        <fullName evidence="1">Uncharacterized protein</fullName>
    </submittedName>
</protein>
<name>A0ABV2Q9W5_9BURK</name>
<evidence type="ECO:0000313" key="1">
    <source>
        <dbReference type="EMBL" id="MET4577831.1"/>
    </source>
</evidence>
<accession>A0ABV2Q9W5</accession>
<dbReference type="Proteomes" id="UP001549320">
    <property type="component" value="Unassembled WGS sequence"/>
</dbReference>
<evidence type="ECO:0000313" key="2">
    <source>
        <dbReference type="Proteomes" id="UP001549320"/>
    </source>
</evidence>
<proteinExistence type="predicted"/>
<comment type="caution">
    <text evidence="1">The sequence shown here is derived from an EMBL/GenBank/DDBJ whole genome shotgun (WGS) entry which is preliminary data.</text>
</comment>